<dbReference type="Proteomes" id="UP000006787">
    <property type="component" value="Unassembled WGS sequence"/>
</dbReference>
<evidence type="ECO:0000313" key="1">
    <source>
        <dbReference type="EMBL" id="EKF50658.1"/>
    </source>
</evidence>
<dbReference type="RefSeq" id="WP_003136631.1">
    <property type="nucleotide sequence ID" value="NZ_AMQS01000037.1"/>
</dbReference>
<dbReference type="EMBL" id="AMQS01000037">
    <property type="protein sequence ID" value="EKF50658.1"/>
    <property type="molecule type" value="Genomic_DNA"/>
</dbReference>
<accession>K2NSX2</accession>
<comment type="caution">
    <text evidence="1">The sequence shown here is derived from an EMBL/GenBank/DDBJ whole genome shotgun (WGS) entry which is preliminary data.</text>
</comment>
<dbReference type="PATRIC" id="fig|1231377.3.peg.1991"/>
<name>K2NSX2_9LACT</name>
<evidence type="ECO:0000313" key="2">
    <source>
        <dbReference type="Proteomes" id="UP000006787"/>
    </source>
</evidence>
<reference evidence="1 2" key="1">
    <citation type="journal article" date="2012" name="J. Bacteriol.">
        <title>Genome Sequence of the Bacteriocin-Producing Strain Lactococcus garvieae DCC43.</title>
        <authorList>
            <person name="Gabrielsen C."/>
            <person name="Brede D.A."/>
            <person name="Hernandez P.E."/>
            <person name="Nes I.F."/>
            <person name="Diep D.B."/>
        </authorList>
    </citation>
    <scope>NUCLEOTIDE SEQUENCE [LARGE SCALE GENOMIC DNA]</scope>
    <source>
        <strain evidence="1 2">DCC43</strain>
    </source>
</reference>
<protein>
    <submittedName>
        <fullName evidence="1">Uncharacterized protein</fullName>
    </submittedName>
</protein>
<gene>
    <name evidence="1" type="ORF">C426_2010</name>
</gene>
<proteinExistence type="predicted"/>
<sequence>MTKNKWNYGHYSIFQLLKENNFSTKDFLESKTLTNYLEREKKILEENSSPWLAEYILSLENTKQEMENLNMEAYPKFLQEIILEFSKEEIQEEDTNLKKRILRGLGISPK</sequence>
<organism evidence="1 2">
    <name type="scientific">Lactococcus garvieae DCC43</name>
    <dbReference type="NCBI Taxonomy" id="1231377"/>
    <lineage>
        <taxon>Bacteria</taxon>
        <taxon>Bacillati</taxon>
        <taxon>Bacillota</taxon>
        <taxon>Bacilli</taxon>
        <taxon>Lactobacillales</taxon>
        <taxon>Streptococcaceae</taxon>
        <taxon>Lactococcus</taxon>
    </lineage>
</organism>
<dbReference type="AlphaFoldDB" id="K2NSX2"/>